<dbReference type="EMBL" id="JAPTMY010000039">
    <property type="protein sequence ID" value="MCZ0859104.1"/>
    <property type="molecule type" value="Genomic_DNA"/>
</dbReference>
<dbReference type="Proteomes" id="UP001072034">
    <property type="component" value="Unassembled WGS sequence"/>
</dbReference>
<accession>A0ABT4IBI3</accession>
<name>A0ABT4IBI3_9ACTO</name>
<evidence type="ECO:0000313" key="4">
    <source>
        <dbReference type="Proteomes" id="UP001072034"/>
    </source>
</evidence>
<dbReference type="RefSeq" id="WP_043560771.1">
    <property type="nucleotide sequence ID" value="NZ_CAJPNG010000124.1"/>
</dbReference>
<feature type="region of interest" description="Disordered" evidence="1">
    <location>
        <begin position="89"/>
        <end position="111"/>
    </location>
</feature>
<reference evidence="3" key="1">
    <citation type="submission" date="2022-10" db="EMBL/GenBank/DDBJ databases">
        <title>Genome sequence of Actinomyces israelii ATCC 10048.</title>
        <authorList>
            <person name="Watt R.M."/>
            <person name="Tong W.M."/>
        </authorList>
    </citation>
    <scope>NUCLEOTIDE SEQUENCE</scope>
    <source>
        <strain evidence="3">ATCC 10048</strain>
    </source>
</reference>
<dbReference type="PANTHER" id="PTHR34215">
    <property type="entry name" value="BLL0784 PROTEIN"/>
    <property type="match status" value="1"/>
</dbReference>
<evidence type="ECO:0000259" key="2">
    <source>
        <dbReference type="Pfam" id="PF04296"/>
    </source>
</evidence>
<feature type="domain" description="YlxR" evidence="2">
    <location>
        <begin position="10"/>
        <end position="78"/>
    </location>
</feature>
<organism evidence="3 4">
    <name type="scientific">Actinomyces israelii</name>
    <dbReference type="NCBI Taxonomy" id="1659"/>
    <lineage>
        <taxon>Bacteria</taxon>
        <taxon>Bacillati</taxon>
        <taxon>Actinomycetota</taxon>
        <taxon>Actinomycetes</taxon>
        <taxon>Actinomycetales</taxon>
        <taxon>Actinomycetaceae</taxon>
        <taxon>Actinomyces</taxon>
    </lineage>
</organism>
<dbReference type="InterPro" id="IPR037465">
    <property type="entry name" value="YlxR"/>
</dbReference>
<evidence type="ECO:0000313" key="3">
    <source>
        <dbReference type="EMBL" id="MCZ0859104.1"/>
    </source>
</evidence>
<keyword evidence="4" id="KW-1185">Reference proteome</keyword>
<gene>
    <name evidence="3" type="ORF">OHJ16_13755</name>
</gene>
<dbReference type="Pfam" id="PF04296">
    <property type="entry name" value="YlxR"/>
    <property type="match status" value="1"/>
</dbReference>
<dbReference type="SUPFAM" id="SSF64376">
    <property type="entry name" value="YlxR-like"/>
    <property type="match status" value="1"/>
</dbReference>
<dbReference type="Gene3D" id="3.30.1230.10">
    <property type="entry name" value="YlxR-like"/>
    <property type="match status" value="1"/>
</dbReference>
<protein>
    <submittedName>
        <fullName evidence="3">YlxR family protein</fullName>
    </submittedName>
</protein>
<dbReference type="PANTHER" id="PTHR34215:SF1">
    <property type="entry name" value="YLXR DOMAIN-CONTAINING PROTEIN"/>
    <property type="match status" value="1"/>
</dbReference>
<proteinExistence type="predicted"/>
<dbReference type="InterPro" id="IPR007393">
    <property type="entry name" value="YlxR_dom"/>
</dbReference>
<sequence length="111" mass="11709">MPSTIHVPERSCIGCRGKAPRAQLLRLVGGAGGRLLVDARAVMPGRGAWIHPDSACLVLAERKRAFGRALRTSGSPDVAPVRDWIASHEADRAVHDAPVPRGTGRTDSKGG</sequence>
<evidence type="ECO:0000256" key="1">
    <source>
        <dbReference type="SAM" id="MobiDB-lite"/>
    </source>
</evidence>
<comment type="caution">
    <text evidence="3">The sequence shown here is derived from an EMBL/GenBank/DDBJ whole genome shotgun (WGS) entry which is preliminary data.</text>
</comment>
<dbReference type="InterPro" id="IPR035931">
    <property type="entry name" value="YlxR-like_sf"/>
</dbReference>